<dbReference type="InterPro" id="IPR027396">
    <property type="entry name" value="DsrEFH-like"/>
</dbReference>
<evidence type="ECO:0000313" key="2">
    <source>
        <dbReference type="EMBL" id="NMG02665.1"/>
    </source>
</evidence>
<dbReference type="RefSeq" id="WP_168987447.1">
    <property type="nucleotide sequence ID" value="NZ_CAWPHM010000221.1"/>
</dbReference>
<name>A0A972J985_9RHOO</name>
<keyword evidence="3" id="KW-1185">Reference proteome</keyword>
<feature type="signal peptide" evidence="1">
    <location>
        <begin position="1"/>
        <end position="19"/>
    </location>
</feature>
<dbReference type="AlphaFoldDB" id="A0A972J985"/>
<feature type="chain" id="PRO_5038069509" description="DsrE/DsrF-like family protein" evidence="1">
    <location>
        <begin position="20"/>
        <end position="139"/>
    </location>
</feature>
<accession>A0A972J985</accession>
<evidence type="ECO:0000256" key="1">
    <source>
        <dbReference type="SAM" id="SignalP"/>
    </source>
</evidence>
<dbReference type="EMBL" id="WTVM01000029">
    <property type="protein sequence ID" value="NMG02665.1"/>
    <property type="molecule type" value="Genomic_DNA"/>
</dbReference>
<protein>
    <recommendedName>
        <fullName evidence="4">DsrE/DsrF-like family protein</fullName>
    </recommendedName>
</protein>
<keyword evidence="1" id="KW-0732">Signal</keyword>
<proteinExistence type="predicted"/>
<evidence type="ECO:0000313" key="3">
    <source>
        <dbReference type="Proteomes" id="UP000599523"/>
    </source>
</evidence>
<dbReference type="SUPFAM" id="SSF75169">
    <property type="entry name" value="DsrEFH-like"/>
    <property type="match status" value="1"/>
</dbReference>
<sequence>MKKTLIALGLALGIGAAHAQAPQPVTVILNSGSTMTQGIALVLANQMQEQGAQVHVLLCDQAGDIALRDAGGEALKPNDVTPAQLLGAVIGKGATAAVCALYLPNTGHSAEALRDGVTPARPDAMGAAILEAERKVLVF</sequence>
<gene>
    <name evidence="2" type="ORF">GPA21_06730</name>
</gene>
<dbReference type="Proteomes" id="UP000599523">
    <property type="component" value="Unassembled WGS sequence"/>
</dbReference>
<comment type="caution">
    <text evidence="2">The sequence shown here is derived from an EMBL/GenBank/DDBJ whole genome shotgun (WGS) entry which is preliminary data.</text>
</comment>
<organism evidence="2 3">
    <name type="scientific">Azoarcus taiwanensis</name>
    <dbReference type="NCBI Taxonomy" id="666964"/>
    <lineage>
        <taxon>Bacteria</taxon>
        <taxon>Pseudomonadati</taxon>
        <taxon>Pseudomonadota</taxon>
        <taxon>Betaproteobacteria</taxon>
        <taxon>Rhodocyclales</taxon>
        <taxon>Zoogloeaceae</taxon>
        <taxon>Azoarcus</taxon>
    </lineage>
</organism>
<reference evidence="2" key="1">
    <citation type="submission" date="2019-12" db="EMBL/GenBank/DDBJ databases">
        <title>Comparative genomics gives insights into the taxonomy of the Azoarcus-Aromatoleum group and reveals separate origins of nif in the plant-associated Azoarcus and non-plant-associated Aromatoleum sub-groups.</title>
        <authorList>
            <person name="Lafos M."/>
            <person name="Maluk M."/>
            <person name="Batista M."/>
            <person name="Junghare M."/>
            <person name="Carmona M."/>
            <person name="Faoro H."/>
            <person name="Cruz L.M."/>
            <person name="Battistoni F."/>
            <person name="De Souza E."/>
            <person name="Pedrosa F."/>
            <person name="Chen W.-M."/>
            <person name="Poole P.S."/>
            <person name="Dixon R.A."/>
            <person name="James E.K."/>
        </authorList>
    </citation>
    <scope>NUCLEOTIDE SEQUENCE</scope>
    <source>
        <strain evidence="2">NSC3</strain>
    </source>
</reference>
<evidence type="ECO:0008006" key="4">
    <source>
        <dbReference type="Google" id="ProtNLM"/>
    </source>
</evidence>
<dbReference type="Gene3D" id="3.40.1260.10">
    <property type="entry name" value="DsrEFH-like"/>
    <property type="match status" value="1"/>
</dbReference>